<dbReference type="Proteomes" id="UP001595935">
    <property type="component" value="Unassembled WGS sequence"/>
</dbReference>
<dbReference type="PROSITE" id="PS51257">
    <property type="entry name" value="PROKAR_LIPOPROTEIN"/>
    <property type="match status" value="1"/>
</dbReference>
<gene>
    <name evidence="1" type="ORF">ACFO5S_09220</name>
</gene>
<comment type="caution">
    <text evidence="1">The sequence shown here is derived from an EMBL/GenBank/DDBJ whole genome shotgun (WGS) entry which is preliminary data.</text>
</comment>
<reference evidence="2" key="1">
    <citation type="journal article" date="2019" name="Int. J. Syst. Evol. Microbiol.">
        <title>The Global Catalogue of Microorganisms (GCM) 10K type strain sequencing project: providing services to taxonomists for standard genome sequencing and annotation.</title>
        <authorList>
            <consortium name="The Broad Institute Genomics Platform"/>
            <consortium name="The Broad Institute Genome Sequencing Center for Infectious Disease"/>
            <person name="Wu L."/>
            <person name="Ma J."/>
        </authorList>
    </citation>
    <scope>NUCLEOTIDE SEQUENCE [LARGE SCALE GENOMIC DNA]</scope>
    <source>
        <strain evidence="2">WYCCWR 13023</strain>
    </source>
</reference>
<sequence>MKLKLIILFTVLLISCSFIGFKNQYINTGFSETCLKISSEYATQYDHGNVLNNKTKKFLGLPEFSKILKSVSKYDLDKNAKYIVEKSNLGKIEKITWKNTAKKIELKSLEKITFKTVIEQEFSGGKYRNEFKIVDYIITRNVNPKKIHLRIAENEFEEITIDDVKYIGFFESRLLGIDDAEEELDNLLNKK</sequence>
<dbReference type="EMBL" id="JBHSGV010000003">
    <property type="protein sequence ID" value="MFC4747628.1"/>
    <property type="molecule type" value="Genomic_DNA"/>
</dbReference>
<protein>
    <submittedName>
        <fullName evidence="1">Uncharacterized protein</fullName>
    </submittedName>
</protein>
<accession>A0ABV9PGD2</accession>
<name>A0ABV9PGD2_9FLAO</name>
<keyword evidence="2" id="KW-1185">Reference proteome</keyword>
<dbReference type="RefSeq" id="WP_213256986.1">
    <property type="nucleotide sequence ID" value="NZ_JAGYWA010000003.1"/>
</dbReference>
<proteinExistence type="predicted"/>
<evidence type="ECO:0000313" key="2">
    <source>
        <dbReference type="Proteomes" id="UP001595935"/>
    </source>
</evidence>
<evidence type="ECO:0000313" key="1">
    <source>
        <dbReference type="EMBL" id="MFC4747628.1"/>
    </source>
</evidence>
<organism evidence="1 2">
    <name type="scientific">Flavobacterium branchiicola</name>
    <dbReference type="NCBI Taxonomy" id="1114875"/>
    <lineage>
        <taxon>Bacteria</taxon>
        <taxon>Pseudomonadati</taxon>
        <taxon>Bacteroidota</taxon>
        <taxon>Flavobacteriia</taxon>
        <taxon>Flavobacteriales</taxon>
        <taxon>Flavobacteriaceae</taxon>
        <taxon>Flavobacterium</taxon>
    </lineage>
</organism>